<protein>
    <submittedName>
        <fullName evidence="1">Uncharacterized protein</fullName>
    </submittedName>
</protein>
<evidence type="ECO:0000313" key="1">
    <source>
        <dbReference type="EMBL" id="STX11908.1"/>
    </source>
</evidence>
<dbReference type="Proteomes" id="UP000255239">
    <property type="component" value="Unassembled WGS sequence"/>
</dbReference>
<dbReference type="AlphaFoldDB" id="A0A378H494"/>
<gene>
    <name evidence="1" type="ORF">NCTC11679_06367</name>
</gene>
<dbReference type="EMBL" id="UGMG01000004">
    <property type="protein sequence ID" value="STX11908.1"/>
    <property type="molecule type" value="Genomic_DNA"/>
</dbReference>
<proteinExistence type="predicted"/>
<organism evidence="1 2">
    <name type="scientific">Klebsiella pneumoniae</name>
    <dbReference type="NCBI Taxonomy" id="573"/>
    <lineage>
        <taxon>Bacteria</taxon>
        <taxon>Pseudomonadati</taxon>
        <taxon>Pseudomonadota</taxon>
        <taxon>Gammaproteobacteria</taxon>
        <taxon>Enterobacterales</taxon>
        <taxon>Enterobacteriaceae</taxon>
        <taxon>Klebsiella/Raoultella group</taxon>
        <taxon>Klebsiella</taxon>
        <taxon>Klebsiella pneumoniae complex</taxon>
    </lineage>
</organism>
<reference evidence="1 2" key="1">
    <citation type="submission" date="2018-06" db="EMBL/GenBank/DDBJ databases">
        <authorList>
            <consortium name="Pathogen Informatics"/>
            <person name="Doyle S."/>
        </authorList>
    </citation>
    <scope>NUCLEOTIDE SEQUENCE [LARGE SCALE GENOMIC DNA]</scope>
    <source>
        <strain evidence="1 2">NCTC11679</strain>
    </source>
</reference>
<accession>A0A378H494</accession>
<evidence type="ECO:0000313" key="2">
    <source>
        <dbReference type="Proteomes" id="UP000255239"/>
    </source>
</evidence>
<name>A0A378H494_KLEPN</name>
<sequence>MTGTLSTTSGSFGETSLSGWLNMAKTLHNQRLMTENDTSRCVLPVPAPVWEGNHLRS</sequence>